<evidence type="ECO:0000256" key="11">
    <source>
        <dbReference type="ARBA" id="ARBA00022975"/>
    </source>
</evidence>
<dbReference type="PIRSF" id="PIRSF005650">
    <property type="entry name" value="Uridylate_kin"/>
    <property type="match status" value="1"/>
</dbReference>
<evidence type="ECO:0000256" key="6">
    <source>
        <dbReference type="ARBA" id="ARBA00022490"/>
    </source>
</evidence>
<comment type="pathway">
    <text evidence="2">Pyrimidine metabolism; CTP biosynthesis via de novo pathway; UDP from UMP (UMPK route): step 1/1.</text>
</comment>
<evidence type="ECO:0000256" key="12">
    <source>
        <dbReference type="ARBA" id="ARBA00032092"/>
    </source>
</evidence>
<dbReference type="Gene3D" id="3.40.1160.10">
    <property type="entry name" value="Acetylglutamate kinase-like"/>
    <property type="match status" value="1"/>
</dbReference>
<keyword evidence="9 15" id="KW-0418">Kinase</keyword>
<dbReference type="InterPro" id="IPR011817">
    <property type="entry name" value="Uridylate_kinase"/>
</dbReference>
<dbReference type="KEGG" id="mpj:MPNE_0737"/>
<sequence length="235" mass="25390">MRLKILIKLSGAGMSADSSEPFSNQFLETVIAQLKQLVPNYQIGIVIGGGNIMRGKSCSDYNITEIAGHHLGIMATVINGAFLKAKFDSHKLNSTLLSAVSCPSLATHIVSQATIDDAFKNHDIVIFAGGTGNPYFSTDTAVALRATQMQADIILIGKNGVDGVYTADPKKDKHAKFLASLTYAEAIKNDLQIMDITAFTMCKENNLKVIIFNINAEHAIIKALSKQGKYTLIEK</sequence>
<keyword evidence="8" id="KW-0547">Nucleotide-binding</keyword>
<evidence type="ECO:0000259" key="14">
    <source>
        <dbReference type="Pfam" id="PF00696"/>
    </source>
</evidence>
<dbReference type="GO" id="GO:0044210">
    <property type="term" value="P:'de novo' CTP biosynthetic process"/>
    <property type="evidence" value="ECO:0007669"/>
    <property type="project" value="UniProtKB-UniPathway"/>
</dbReference>
<dbReference type="NCBIfam" id="TIGR02075">
    <property type="entry name" value="pyrH_bact"/>
    <property type="match status" value="1"/>
</dbReference>
<feature type="domain" description="Aspartate/glutamate/uridylate kinase" evidence="14">
    <location>
        <begin position="5"/>
        <end position="213"/>
    </location>
</feature>
<evidence type="ECO:0000256" key="10">
    <source>
        <dbReference type="ARBA" id="ARBA00022840"/>
    </source>
</evidence>
<keyword evidence="10" id="KW-0067">ATP-binding</keyword>
<evidence type="ECO:0000256" key="5">
    <source>
        <dbReference type="ARBA" id="ARBA00016403"/>
    </source>
</evidence>
<keyword evidence="6" id="KW-0963">Cytoplasm</keyword>
<dbReference type="GO" id="GO:0005737">
    <property type="term" value="C:cytoplasm"/>
    <property type="evidence" value="ECO:0007669"/>
    <property type="project" value="UniProtKB-SubCell"/>
</dbReference>
<dbReference type="PANTHER" id="PTHR42833:SF4">
    <property type="entry name" value="URIDYLATE KINASE PUMPKIN, CHLOROPLASTIC"/>
    <property type="match status" value="1"/>
</dbReference>
<dbReference type="InterPro" id="IPR036393">
    <property type="entry name" value="AceGlu_kinase-like_sf"/>
</dbReference>
<keyword evidence="11" id="KW-0665">Pyrimidine biosynthesis</keyword>
<dbReference type="STRING" id="722438.F539_03555"/>
<dbReference type="PANTHER" id="PTHR42833">
    <property type="entry name" value="URIDYLATE KINASE"/>
    <property type="match status" value="1"/>
</dbReference>
<organism evidence="15 16">
    <name type="scientific">Mycoplasmoides pneumoniae (strain ATCC 15531 / DSM 23978 / CIP 103766 / NBRC 14401 / NCTC 10119 / FH)</name>
    <name type="common">Mycoplasma pneumoniae</name>
    <dbReference type="NCBI Taxonomy" id="722438"/>
    <lineage>
        <taxon>Bacteria</taxon>
        <taxon>Bacillati</taxon>
        <taxon>Mycoplasmatota</taxon>
        <taxon>Mycoplasmoidales</taxon>
        <taxon>Mycoplasmoidaceae</taxon>
        <taxon>Mycoplasmoides</taxon>
    </lineage>
</organism>
<dbReference type="InterPro" id="IPR001048">
    <property type="entry name" value="Asp/Glu/Uridylate_kinase"/>
</dbReference>
<dbReference type="EC" id="2.7.4.22" evidence="4"/>
<dbReference type="Proteomes" id="UP000007756">
    <property type="component" value="Chromosome"/>
</dbReference>
<evidence type="ECO:0000256" key="8">
    <source>
        <dbReference type="ARBA" id="ARBA00022741"/>
    </source>
</evidence>
<dbReference type="Pfam" id="PF00696">
    <property type="entry name" value="AA_kinase"/>
    <property type="match status" value="1"/>
</dbReference>
<evidence type="ECO:0000256" key="1">
    <source>
        <dbReference type="ARBA" id="ARBA00004496"/>
    </source>
</evidence>
<dbReference type="GO" id="GO:0005524">
    <property type="term" value="F:ATP binding"/>
    <property type="evidence" value="ECO:0007669"/>
    <property type="project" value="UniProtKB-KW"/>
</dbReference>
<name>A0A0H3DMG5_MYCPB</name>
<dbReference type="AlphaFoldDB" id="A0A0H3DMG5"/>
<dbReference type="HOGENOM" id="CLU_033861_0_1_14"/>
<keyword evidence="7 15" id="KW-0808">Transferase</keyword>
<dbReference type="GO" id="GO:0033862">
    <property type="term" value="F:UMP kinase activity"/>
    <property type="evidence" value="ECO:0007669"/>
    <property type="project" value="UniProtKB-EC"/>
</dbReference>
<evidence type="ECO:0000256" key="2">
    <source>
        <dbReference type="ARBA" id="ARBA00004791"/>
    </source>
</evidence>
<evidence type="ECO:0000313" key="16">
    <source>
        <dbReference type="Proteomes" id="UP000007756"/>
    </source>
</evidence>
<comment type="similarity">
    <text evidence="3">Belongs to the UMP kinase family.</text>
</comment>
<evidence type="ECO:0000256" key="4">
    <source>
        <dbReference type="ARBA" id="ARBA00012899"/>
    </source>
</evidence>
<comment type="catalytic activity">
    <reaction evidence="13">
        <text>UMP + ATP = UDP + ADP</text>
        <dbReference type="Rhea" id="RHEA:24400"/>
        <dbReference type="ChEBI" id="CHEBI:30616"/>
        <dbReference type="ChEBI" id="CHEBI:57865"/>
        <dbReference type="ChEBI" id="CHEBI:58223"/>
        <dbReference type="ChEBI" id="CHEBI:456216"/>
        <dbReference type="EC" id="2.7.4.22"/>
    </reaction>
</comment>
<proteinExistence type="inferred from homology"/>
<reference evidence="15 16" key="1">
    <citation type="journal article" date="2010" name="Appl. Environ. Microbiol.">
        <title>Targeted chromosomal knockouts in Mycoplasma pneumoniae.</title>
        <authorList>
            <person name="Krishnakumar R."/>
            <person name="Assad-Garcia N."/>
            <person name="Benders G.A."/>
            <person name="Phan Q."/>
            <person name="Montague M.G."/>
            <person name="Glass J.I."/>
        </authorList>
    </citation>
    <scope>NUCLEOTIDE SEQUENCE [LARGE SCALE GENOMIC DNA]</scope>
    <source>
        <strain evidence="16">ATCC 15531 / DSM 22911 / NBRC 14401 / NCTC 10119 / FH</strain>
    </source>
</reference>
<evidence type="ECO:0000256" key="13">
    <source>
        <dbReference type="ARBA" id="ARBA00047767"/>
    </source>
</evidence>
<dbReference type="SUPFAM" id="SSF53633">
    <property type="entry name" value="Carbamate kinase-like"/>
    <property type="match status" value="1"/>
</dbReference>
<comment type="subcellular location">
    <subcellularLocation>
        <location evidence="1">Cytoplasm</location>
    </subcellularLocation>
</comment>
<dbReference type="eggNOG" id="COG0528">
    <property type="taxonomic scope" value="Bacteria"/>
</dbReference>
<dbReference type="UniPathway" id="UPA00159">
    <property type="reaction ID" value="UER00275"/>
</dbReference>
<evidence type="ECO:0000256" key="7">
    <source>
        <dbReference type="ARBA" id="ARBA00022679"/>
    </source>
</evidence>
<evidence type="ECO:0000256" key="9">
    <source>
        <dbReference type="ARBA" id="ARBA00022777"/>
    </source>
</evidence>
<protein>
    <recommendedName>
        <fullName evidence="5">Uridylate kinase</fullName>
        <ecNumber evidence="4">2.7.4.22</ecNumber>
    </recommendedName>
    <alternativeName>
        <fullName evidence="12">Uridine monophosphate kinase</fullName>
    </alternativeName>
</protein>
<dbReference type="GO" id="GO:0006225">
    <property type="term" value="P:UDP biosynthetic process"/>
    <property type="evidence" value="ECO:0007669"/>
    <property type="project" value="TreeGrafter"/>
</dbReference>
<accession>A0A0H3DMG5</accession>
<dbReference type="PaxDb" id="722438-MPNE_0737"/>
<dbReference type="InterPro" id="IPR015963">
    <property type="entry name" value="Uridylate_kinase_bac"/>
</dbReference>
<dbReference type="PATRIC" id="fig|722438.3.peg.715"/>
<gene>
    <name evidence="15" type="primary">pyrH</name>
    <name evidence="15" type="ordered locus">MPNE_0737</name>
</gene>
<dbReference type="EMBL" id="CP002077">
    <property type="protein sequence ID" value="ADK86931.1"/>
    <property type="molecule type" value="Genomic_DNA"/>
</dbReference>
<evidence type="ECO:0000256" key="3">
    <source>
        <dbReference type="ARBA" id="ARBA00007614"/>
    </source>
</evidence>
<evidence type="ECO:0000313" key="15">
    <source>
        <dbReference type="EMBL" id="ADK86931.1"/>
    </source>
</evidence>